<feature type="region of interest" description="Disordered" evidence="1">
    <location>
        <begin position="1"/>
        <end position="40"/>
    </location>
</feature>
<feature type="region of interest" description="Disordered" evidence="1">
    <location>
        <begin position="112"/>
        <end position="132"/>
    </location>
</feature>
<protein>
    <submittedName>
        <fullName evidence="2">Uncharacterized protein</fullName>
    </submittedName>
</protein>
<dbReference type="AlphaFoldDB" id="A0A4S2MPA3"/>
<sequence length="165" mass="18975">MYDMYSNSEAHASYTTRPQDPLHTETRTHDGNPSRQQRRRMTVSIDGCRVRWQQQQQQPATSGRVLNTRSCPPARPRFELLFCFFSSFSRCKLGWKARLHNQPVFQFRTVSTDSKTTTTATTKPRKSATHPNSVRVSFGFNNPPCQGLHPPTGLRIEMKKKFSAE</sequence>
<keyword evidence="3" id="KW-1185">Reference proteome</keyword>
<evidence type="ECO:0000313" key="2">
    <source>
        <dbReference type="EMBL" id="TGZ79016.1"/>
    </source>
</evidence>
<feature type="compositionally biased region" description="Low complexity" evidence="1">
    <location>
        <begin position="112"/>
        <end position="122"/>
    </location>
</feature>
<name>A0A4S2MPA3_9PEZI</name>
<dbReference type="InParanoid" id="A0A4S2MPA3"/>
<gene>
    <name evidence="2" type="ORF">EX30DRAFT_121176</name>
</gene>
<proteinExistence type="predicted"/>
<feature type="compositionally biased region" description="Basic and acidic residues" evidence="1">
    <location>
        <begin position="20"/>
        <end position="32"/>
    </location>
</feature>
<organism evidence="2 3">
    <name type="scientific">Ascodesmis nigricans</name>
    <dbReference type="NCBI Taxonomy" id="341454"/>
    <lineage>
        <taxon>Eukaryota</taxon>
        <taxon>Fungi</taxon>
        <taxon>Dikarya</taxon>
        <taxon>Ascomycota</taxon>
        <taxon>Pezizomycotina</taxon>
        <taxon>Pezizomycetes</taxon>
        <taxon>Pezizales</taxon>
        <taxon>Ascodesmidaceae</taxon>
        <taxon>Ascodesmis</taxon>
    </lineage>
</organism>
<evidence type="ECO:0000313" key="3">
    <source>
        <dbReference type="Proteomes" id="UP000298138"/>
    </source>
</evidence>
<dbReference type="Proteomes" id="UP000298138">
    <property type="component" value="Unassembled WGS sequence"/>
</dbReference>
<accession>A0A4S2MPA3</accession>
<feature type="compositionally biased region" description="Polar residues" evidence="1">
    <location>
        <begin position="1"/>
        <end position="18"/>
    </location>
</feature>
<dbReference type="EMBL" id="ML220135">
    <property type="protein sequence ID" value="TGZ79016.1"/>
    <property type="molecule type" value="Genomic_DNA"/>
</dbReference>
<evidence type="ECO:0000256" key="1">
    <source>
        <dbReference type="SAM" id="MobiDB-lite"/>
    </source>
</evidence>
<reference evidence="2 3" key="1">
    <citation type="submission" date="2019-04" db="EMBL/GenBank/DDBJ databases">
        <title>Comparative genomics and transcriptomics to analyze fruiting body development in filamentous ascomycetes.</title>
        <authorList>
            <consortium name="DOE Joint Genome Institute"/>
            <person name="Lutkenhaus R."/>
            <person name="Traeger S."/>
            <person name="Breuer J."/>
            <person name="Kuo A."/>
            <person name="Lipzen A."/>
            <person name="Pangilinan J."/>
            <person name="Dilworth D."/>
            <person name="Sandor L."/>
            <person name="Poggeler S."/>
            <person name="Barry K."/>
            <person name="Grigoriev I.V."/>
            <person name="Nowrousian M."/>
        </authorList>
    </citation>
    <scope>NUCLEOTIDE SEQUENCE [LARGE SCALE GENOMIC DNA]</scope>
    <source>
        <strain evidence="2 3">CBS 389.68</strain>
    </source>
</reference>